<keyword evidence="8" id="KW-1185">Reference proteome</keyword>
<feature type="compositionally biased region" description="Low complexity" evidence="5">
    <location>
        <begin position="1135"/>
        <end position="1156"/>
    </location>
</feature>
<evidence type="ECO:0000313" key="7">
    <source>
        <dbReference type="EMBL" id="EPS39437.1"/>
    </source>
</evidence>
<dbReference type="PANTHER" id="PTHR48125">
    <property type="entry name" value="LP07818P1"/>
    <property type="match status" value="1"/>
</dbReference>
<feature type="region of interest" description="Disordered" evidence="5">
    <location>
        <begin position="319"/>
        <end position="341"/>
    </location>
</feature>
<feature type="region of interest" description="Disordered" evidence="5">
    <location>
        <begin position="1063"/>
        <end position="1090"/>
    </location>
</feature>
<feature type="compositionally biased region" description="Pro residues" evidence="5">
    <location>
        <begin position="1157"/>
        <end position="1167"/>
    </location>
</feature>
<feature type="region of interest" description="Disordered" evidence="5">
    <location>
        <begin position="1341"/>
        <end position="1406"/>
    </location>
</feature>
<reference evidence="7 8" key="1">
    <citation type="journal article" date="2013" name="PLoS Genet.">
        <title>Genomic mechanisms accounting for the adaptation to parasitism in nematode-trapping fungi.</title>
        <authorList>
            <person name="Meerupati T."/>
            <person name="Andersson K.M."/>
            <person name="Friman E."/>
            <person name="Kumar D."/>
            <person name="Tunlid A."/>
            <person name="Ahren D."/>
        </authorList>
    </citation>
    <scope>NUCLEOTIDE SEQUENCE [LARGE SCALE GENOMIC DNA]</scope>
    <source>
        <strain evidence="7 8">CBS 200.50</strain>
    </source>
</reference>
<accession>S8BVW1</accession>
<keyword evidence="3 4" id="KW-0862">Zinc</keyword>
<feature type="compositionally biased region" description="Low complexity" evidence="5">
    <location>
        <begin position="200"/>
        <end position="209"/>
    </location>
</feature>
<evidence type="ECO:0000256" key="5">
    <source>
        <dbReference type="SAM" id="MobiDB-lite"/>
    </source>
</evidence>
<evidence type="ECO:0000256" key="2">
    <source>
        <dbReference type="ARBA" id="ARBA00022771"/>
    </source>
</evidence>
<dbReference type="HOGENOM" id="CLU_252928_0_0_1"/>
<feature type="compositionally biased region" description="Low complexity" evidence="5">
    <location>
        <begin position="1063"/>
        <end position="1075"/>
    </location>
</feature>
<reference evidence="8" key="2">
    <citation type="submission" date="2013-04" db="EMBL/GenBank/DDBJ databases">
        <title>Genomic mechanisms accounting for the adaptation to parasitism in nematode-trapping fungi.</title>
        <authorList>
            <person name="Ahren D.G."/>
        </authorList>
    </citation>
    <scope>NUCLEOTIDE SEQUENCE [LARGE SCALE GENOMIC DNA]</scope>
    <source>
        <strain evidence="8">CBS 200.50</strain>
    </source>
</reference>
<feature type="compositionally biased region" description="Low complexity" evidence="5">
    <location>
        <begin position="1387"/>
        <end position="1397"/>
    </location>
</feature>
<feature type="region of interest" description="Disordered" evidence="5">
    <location>
        <begin position="637"/>
        <end position="759"/>
    </location>
</feature>
<evidence type="ECO:0000259" key="6">
    <source>
        <dbReference type="PROSITE" id="PS50103"/>
    </source>
</evidence>
<feature type="region of interest" description="Disordered" evidence="5">
    <location>
        <begin position="460"/>
        <end position="493"/>
    </location>
</feature>
<feature type="compositionally biased region" description="Basic residues" evidence="5">
    <location>
        <begin position="476"/>
        <end position="487"/>
    </location>
</feature>
<proteinExistence type="predicted"/>
<protein>
    <recommendedName>
        <fullName evidence="6">C3H1-type domain-containing protein</fullName>
    </recommendedName>
</protein>
<feature type="region of interest" description="Disordered" evidence="5">
    <location>
        <begin position="373"/>
        <end position="415"/>
    </location>
</feature>
<dbReference type="PANTHER" id="PTHR48125:SF10">
    <property type="entry name" value="OS12G0136300 PROTEIN"/>
    <property type="match status" value="1"/>
</dbReference>
<sequence length="1406" mass="154740">MQHAMFSPNHFNAATQQQQQQPITQQQQQQQQQQLMQQQQLRRTTRSSQRSPQQPSPQVPLQSLPPQHQLQYQGIPQSHLQPNGPRKQQIQLDQMSSYNPNMYVASPDQQMLPGRQAAVNPSYNPSDIPFQFPTFEDIDGSSMMAAATSSHPYQSQMASHSPDHQILQEMQGPVNPQYNHSDIQFEFSQFENPAMIATASPSHPSHPSHAFQGQLTSNSPDPMLGGEAFRYHVIQPTGNADPVNQRALSPLYARHHQQQQQVQQQAQQQNVMNNPSLAPANKQVQQNGALYQDGGNWRVSNGPMYALDQYPQGYLGVPGQFQQQPPATGTPQPHPSTSAPAQAMTINHQLQQQPQHQAGVHQQMISVGPSDDIVETVPARNPSIDGTSDAADAKKPKTAKKKKPQPVAVVPPPPKAVNGAKHMLMDMERLIIFDANLNEDKILDAAGPVTLSYESVAVPTATKSPTNVESPDSPPKKAKSKAAKPKIAKVPQDPVSQMKDRLVKVIEDDQISVTKAVSGCWNEMKAISEEDKDGDEKRIAWLKTIFDNGFDEFFRLMTKIPQIIKRIRKWMVEAWREDKMSAIILHGLQVYQKLALDENDLDEFKLNSVLNTFSKNTRDEKVKQACAHILTRAAKFTAKQEADTKKTDAKTKDSKTAATKNTPESSKVDEKPTDTKPPPGISKSDTSDILKDAAKVASLGTEDSKTAKRKTELLDKDHPNKRIAANPSSEKSKIQLPIAPDGSKAPTAGTAAKPKSSNEGFFANIQKAAKPKPTPAAPQPGGFTSIFDLLKEREAANAAAKSAATTEKPAPVVKKKKSVRWKPDEQLNEIKIFQTELAEGEDGSDPMEVEPGMDAGLVKAKVRANLKEEAQALKNRNFDDYDDEFDMEWDSLTPVKVFWPPDMLRNTCFKRMGDQHSESSEAKKQQERERNVLTVHYSMSHPAPITPFELPSVNVVEQPSGDAWEASVLRPPPGWKRERNYLFGDSYQKKHMARAFMPQQAAPAPAPAPTAPPVSQVDLSSILANLGAVQPTAAPAPQAAPQEPPKSTQIASILAELQKLTPQTAAAPTPQVSQPAPTPTPPQNNPLQSNPLLAFLGIQNPQPAQPQPPAQPQLDLSKALQQLTQQQPPQPQQPVLPAQPAQQAAQPQMNPFAGFPFPFPPMPPQPGQAPVLPFNMPFPPPIPGQNPLQNPLEFMAMYQALMGQGLNPQQQPQQSQQPQPQPQQPQQFGVQDTTNSTNNNSDVKMTDENDNYQPPEQISSDNKNHQDNNNNNSNNGGGNNKDGKGSWSKFGKKKKNFHQNQQPYNKKDKDNHAGNSGGKRVCAFWQAGNCLKKDDCQYSHDGPPGQGGSEQADQIRQHLYGKDEGRSHEKKHKKFKKRIGYTGGSGSAADTAAASASNDWNGEMEY</sequence>
<feature type="region of interest" description="Disordered" evidence="5">
    <location>
        <begin position="199"/>
        <end position="219"/>
    </location>
</feature>
<feature type="compositionally biased region" description="Basic and acidic residues" evidence="5">
    <location>
        <begin position="638"/>
        <end position="655"/>
    </location>
</feature>
<evidence type="ECO:0000313" key="8">
    <source>
        <dbReference type="Proteomes" id="UP000015100"/>
    </source>
</evidence>
<keyword evidence="1 4" id="KW-0479">Metal-binding</keyword>
<name>S8BVW1_DACHA</name>
<organism evidence="7 8">
    <name type="scientific">Dactylellina haptotyla (strain CBS 200.50)</name>
    <name type="common">Nematode-trapping fungus</name>
    <name type="synonym">Monacrosporium haptotylum</name>
    <dbReference type="NCBI Taxonomy" id="1284197"/>
    <lineage>
        <taxon>Eukaryota</taxon>
        <taxon>Fungi</taxon>
        <taxon>Dikarya</taxon>
        <taxon>Ascomycota</taxon>
        <taxon>Pezizomycotina</taxon>
        <taxon>Orbiliomycetes</taxon>
        <taxon>Orbiliales</taxon>
        <taxon>Orbiliaceae</taxon>
        <taxon>Dactylellina</taxon>
    </lineage>
</organism>
<dbReference type="SUPFAM" id="SSF90229">
    <property type="entry name" value="CCCH zinc finger"/>
    <property type="match status" value="1"/>
</dbReference>
<feature type="compositionally biased region" description="Low complexity" evidence="5">
    <location>
        <begin position="1208"/>
        <end position="1218"/>
    </location>
</feature>
<feature type="domain" description="C3H1-type" evidence="6">
    <location>
        <begin position="1316"/>
        <end position="1343"/>
    </location>
</feature>
<feature type="compositionally biased region" description="Basic residues" evidence="5">
    <location>
        <begin position="1368"/>
        <end position="1379"/>
    </location>
</feature>
<dbReference type="OrthoDB" id="4347at2759"/>
<feature type="region of interest" description="Disordered" evidence="5">
    <location>
        <begin position="1121"/>
        <end position="1175"/>
    </location>
</feature>
<dbReference type="PROSITE" id="PS50103">
    <property type="entry name" value="ZF_C3H1"/>
    <property type="match status" value="1"/>
</dbReference>
<feature type="compositionally biased region" description="Low complexity" evidence="5">
    <location>
        <begin position="15"/>
        <end position="53"/>
    </location>
</feature>
<feature type="compositionally biased region" description="Basic and acidic residues" evidence="5">
    <location>
        <begin position="1353"/>
        <end position="1367"/>
    </location>
</feature>
<evidence type="ECO:0000256" key="4">
    <source>
        <dbReference type="PROSITE-ProRule" id="PRU00723"/>
    </source>
</evidence>
<feature type="compositionally biased region" description="Basic and acidic residues" evidence="5">
    <location>
        <begin position="702"/>
        <end position="720"/>
    </location>
</feature>
<feature type="region of interest" description="Disordered" evidence="5">
    <location>
        <begin position="1206"/>
        <end position="1315"/>
    </location>
</feature>
<dbReference type="InterPro" id="IPR000571">
    <property type="entry name" value="Znf_CCCH"/>
</dbReference>
<comment type="caution">
    <text evidence="7">The sequence shown here is derived from an EMBL/GenBank/DDBJ whole genome shotgun (WGS) entry which is preliminary data.</text>
</comment>
<feature type="compositionally biased region" description="Basic and acidic residues" evidence="5">
    <location>
        <begin position="685"/>
        <end position="694"/>
    </location>
</feature>
<evidence type="ECO:0000256" key="3">
    <source>
        <dbReference type="ARBA" id="ARBA00022833"/>
    </source>
</evidence>
<dbReference type="OMA" id="DVPYQPW"/>
<dbReference type="STRING" id="1284197.S8BVW1"/>
<dbReference type="GO" id="GO:0008270">
    <property type="term" value="F:zinc ion binding"/>
    <property type="evidence" value="ECO:0007669"/>
    <property type="project" value="UniProtKB-KW"/>
</dbReference>
<evidence type="ECO:0000256" key="1">
    <source>
        <dbReference type="ARBA" id="ARBA00022723"/>
    </source>
</evidence>
<feature type="zinc finger region" description="C3H1-type" evidence="4">
    <location>
        <begin position="1316"/>
        <end position="1343"/>
    </location>
</feature>
<feature type="compositionally biased region" description="Low complexity" evidence="5">
    <location>
        <begin position="742"/>
        <end position="755"/>
    </location>
</feature>
<gene>
    <name evidence="7" type="ORF">H072_6760</name>
</gene>
<feature type="compositionally biased region" description="Low complexity" evidence="5">
    <location>
        <begin position="319"/>
        <end position="331"/>
    </location>
</feature>
<feature type="region of interest" description="Disordered" evidence="5">
    <location>
        <begin position="1"/>
        <end position="64"/>
    </location>
</feature>
<dbReference type="Proteomes" id="UP000015100">
    <property type="component" value="Unassembled WGS sequence"/>
</dbReference>
<keyword evidence="2 4" id="KW-0863">Zinc-finger</keyword>
<dbReference type="InterPro" id="IPR036855">
    <property type="entry name" value="Znf_CCCH_sf"/>
</dbReference>
<dbReference type="EMBL" id="AQGS01000471">
    <property type="protein sequence ID" value="EPS39437.1"/>
    <property type="molecule type" value="Genomic_DNA"/>
</dbReference>